<keyword evidence="5" id="KW-1185">Reference proteome</keyword>
<dbReference type="Pfam" id="PF00246">
    <property type="entry name" value="Peptidase_M14"/>
    <property type="match status" value="1"/>
</dbReference>
<evidence type="ECO:0000256" key="1">
    <source>
        <dbReference type="ARBA" id="ARBA00005988"/>
    </source>
</evidence>
<name>A0A8S4MNG7_BRALA</name>
<dbReference type="InterPro" id="IPR000834">
    <property type="entry name" value="Peptidase_M14"/>
</dbReference>
<organism evidence="4 5">
    <name type="scientific">Branchiostoma lanceolatum</name>
    <name type="common">Common lancelet</name>
    <name type="synonym">Amphioxus lanceolatum</name>
    <dbReference type="NCBI Taxonomy" id="7740"/>
    <lineage>
        <taxon>Eukaryota</taxon>
        <taxon>Metazoa</taxon>
        <taxon>Chordata</taxon>
        <taxon>Cephalochordata</taxon>
        <taxon>Leptocardii</taxon>
        <taxon>Amphioxiformes</taxon>
        <taxon>Branchiostomatidae</taxon>
        <taxon>Branchiostoma</taxon>
    </lineage>
</organism>
<feature type="active site" description="Proton donor/acceptor" evidence="2">
    <location>
        <position position="23"/>
    </location>
</feature>
<dbReference type="PROSITE" id="PS52035">
    <property type="entry name" value="PEPTIDASE_M14"/>
    <property type="match status" value="1"/>
</dbReference>
<sequence>VTSGNSADWAYTEAGIKYSYAIELRDNGRYGFVPPDPDMLCR</sequence>
<dbReference type="EMBL" id="CAKMNS010000307">
    <property type="protein sequence ID" value="CAH1277423.1"/>
    <property type="molecule type" value="Genomic_DNA"/>
</dbReference>
<dbReference type="GO" id="GO:0006508">
    <property type="term" value="P:proteolysis"/>
    <property type="evidence" value="ECO:0007669"/>
    <property type="project" value="InterPro"/>
</dbReference>
<dbReference type="OrthoDB" id="3626597at2759"/>
<evidence type="ECO:0000313" key="4">
    <source>
        <dbReference type="EMBL" id="CAH1277423.1"/>
    </source>
</evidence>
<accession>A0A8S4MNG7</accession>
<comment type="caution">
    <text evidence="4">The sequence shown here is derived from an EMBL/GenBank/DDBJ whole genome shotgun (WGS) entry which is preliminary data.</text>
</comment>
<feature type="domain" description="Peptidase M14" evidence="3">
    <location>
        <begin position="1"/>
        <end position="42"/>
    </location>
</feature>
<protein>
    <submittedName>
        <fullName evidence="4">CPA2 protein</fullName>
    </submittedName>
</protein>
<evidence type="ECO:0000259" key="3">
    <source>
        <dbReference type="PROSITE" id="PS52035"/>
    </source>
</evidence>
<reference evidence="4" key="1">
    <citation type="submission" date="2022-01" db="EMBL/GenBank/DDBJ databases">
        <authorList>
            <person name="Braso-Vives M."/>
        </authorList>
    </citation>
    <scope>NUCLEOTIDE SEQUENCE</scope>
</reference>
<dbReference type="Gene3D" id="3.40.630.10">
    <property type="entry name" value="Zn peptidases"/>
    <property type="match status" value="1"/>
</dbReference>
<feature type="non-terminal residue" evidence="4">
    <location>
        <position position="1"/>
    </location>
</feature>
<evidence type="ECO:0000256" key="2">
    <source>
        <dbReference type="PROSITE-ProRule" id="PRU01379"/>
    </source>
</evidence>
<dbReference type="Proteomes" id="UP000838412">
    <property type="component" value="Unassembled WGS sequence"/>
</dbReference>
<dbReference type="GO" id="GO:0004181">
    <property type="term" value="F:metallocarboxypeptidase activity"/>
    <property type="evidence" value="ECO:0007669"/>
    <property type="project" value="InterPro"/>
</dbReference>
<gene>
    <name evidence="4" type="primary">CPA2</name>
    <name evidence="4" type="ORF">BLAG_LOCUS26211</name>
</gene>
<comment type="similarity">
    <text evidence="1 2">Belongs to the peptidase M14 family.</text>
</comment>
<dbReference type="AlphaFoldDB" id="A0A8S4MNG7"/>
<dbReference type="GO" id="GO:0008270">
    <property type="term" value="F:zinc ion binding"/>
    <property type="evidence" value="ECO:0007669"/>
    <property type="project" value="InterPro"/>
</dbReference>
<evidence type="ECO:0000313" key="5">
    <source>
        <dbReference type="Proteomes" id="UP000838412"/>
    </source>
</evidence>
<proteinExistence type="inferred from homology"/>
<dbReference type="SUPFAM" id="SSF53187">
    <property type="entry name" value="Zn-dependent exopeptidases"/>
    <property type="match status" value="1"/>
</dbReference>